<dbReference type="Gene3D" id="3.40.720.10">
    <property type="entry name" value="Alkaline Phosphatase, subunit A"/>
    <property type="match status" value="2"/>
</dbReference>
<dbReference type="Pfam" id="PF04185">
    <property type="entry name" value="Phosphoesterase"/>
    <property type="match status" value="1"/>
</dbReference>
<dbReference type="InterPro" id="IPR017850">
    <property type="entry name" value="Alkaline_phosphatase_core_sf"/>
</dbReference>
<dbReference type="PROSITE" id="PS51318">
    <property type="entry name" value="TAT"/>
    <property type="match status" value="1"/>
</dbReference>
<evidence type="ECO:0000313" key="9">
    <source>
        <dbReference type="EMBL" id="NYH93131.1"/>
    </source>
</evidence>
<sequence>MRVRRIAGAGAAVAAAAFLAAGTMAPAQANGSGNGPNDGPGTKTATPIKHLVVIFGENVSFDHYFGTYPNAANPAGEPAFNAAPGTPTVNGLSPLLLNHNPNVMDGHQVNPKRLGPDQALTCDMDHNYKDEQVAVDRGLMDQFVPATNRTCKDPKHYSSPTQVLDYYDGNTVTAYWNYAQRFAMNDNSFDTNFGPSSPGAINLVSGQTSGIYSVGADRKKTATPDPYVVVAPNAEGVGTMINDPDPAWDDCSNASKNLAVMTGTNVGDMLNKQNVTWGWFEGGFRPQSYTDSSAYDPEFGKTAQCTAKHPIGAALGYTGEAGFTGDYNPHHEPFQYYKSTANPHHLPPTSVDMVGKQDQANHQYDLTDWYDALGNGNLPAVSFLKAANYQDGHAGYSDPLDEQQFVVGVVNKLQKSRDWASTAVVIAYDDSDGWYDHVVPPIVNASQTDQDALNAPGQCGTGAPMGGYQARCGYGPRLPLLVLSPYARSNYVDGTITDQTSVMRFVEDNWLGGQRLGEASGAAIDKASFDTLANSLDAMFDWRHRDLRPLMLDPVTGQPAKDHNGA</sequence>
<evidence type="ECO:0000256" key="5">
    <source>
        <dbReference type="ARBA" id="ARBA00022801"/>
    </source>
</evidence>
<keyword evidence="4" id="KW-0964">Secreted</keyword>
<gene>
    <name evidence="9" type="ORF">F4554_005769</name>
</gene>
<name>A0A852ZJ48_9ACTN</name>
<keyword evidence="4" id="KW-0134">Cell wall</keyword>
<organism evidence="9 10">
    <name type="scientific">Actinopolymorpha rutila</name>
    <dbReference type="NCBI Taxonomy" id="446787"/>
    <lineage>
        <taxon>Bacteria</taxon>
        <taxon>Bacillati</taxon>
        <taxon>Actinomycetota</taxon>
        <taxon>Actinomycetes</taxon>
        <taxon>Propionibacteriales</taxon>
        <taxon>Actinopolymorphaceae</taxon>
        <taxon>Actinopolymorpha</taxon>
    </lineage>
</organism>
<evidence type="ECO:0000313" key="10">
    <source>
        <dbReference type="Proteomes" id="UP000579605"/>
    </source>
</evidence>
<keyword evidence="10" id="KW-1185">Reference proteome</keyword>
<dbReference type="PANTHER" id="PTHR31956:SF1">
    <property type="entry name" value="NON-SPECIFIC PHOSPHOLIPASE C1"/>
    <property type="match status" value="1"/>
</dbReference>
<dbReference type="AlphaFoldDB" id="A0A852ZJ48"/>
<keyword evidence="5 9" id="KW-0378">Hydrolase</keyword>
<evidence type="ECO:0000256" key="2">
    <source>
        <dbReference type="ARBA" id="ARBA00009717"/>
    </source>
</evidence>
<protein>
    <recommendedName>
        <fullName evidence="3">phospholipase C</fullName>
        <ecNumber evidence="3">3.1.4.3</ecNumber>
    </recommendedName>
</protein>
<comment type="similarity">
    <text evidence="2">Belongs to the bacterial phospholipase C family.</text>
</comment>
<evidence type="ECO:0000256" key="3">
    <source>
        <dbReference type="ARBA" id="ARBA00012018"/>
    </source>
</evidence>
<comment type="catalytic activity">
    <reaction evidence="7">
        <text>a 1,2-diacyl-sn-glycero-3-phosphocholine + H2O = phosphocholine + a 1,2-diacyl-sn-glycerol + H(+)</text>
        <dbReference type="Rhea" id="RHEA:10604"/>
        <dbReference type="ChEBI" id="CHEBI:15377"/>
        <dbReference type="ChEBI" id="CHEBI:15378"/>
        <dbReference type="ChEBI" id="CHEBI:17815"/>
        <dbReference type="ChEBI" id="CHEBI:57643"/>
        <dbReference type="ChEBI" id="CHEBI:295975"/>
        <dbReference type="EC" id="3.1.4.3"/>
    </reaction>
    <physiologicalReaction direction="left-to-right" evidence="7">
        <dbReference type="Rhea" id="RHEA:10605"/>
    </physiologicalReaction>
</comment>
<dbReference type="CDD" id="cd16013">
    <property type="entry name" value="AcpA"/>
    <property type="match status" value="1"/>
</dbReference>
<evidence type="ECO:0000256" key="6">
    <source>
        <dbReference type="ARBA" id="ARBA00023026"/>
    </source>
</evidence>
<reference evidence="9 10" key="1">
    <citation type="submission" date="2020-07" db="EMBL/GenBank/DDBJ databases">
        <title>Sequencing the genomes of 1000 actinobacteria strains.</title>
        <authorList>
            <person name="Klenk H.-P."/>
        </authorList>
    </citation>
    <scope>NUCLEOTIDE SEQUENCE [LARGE SCALE GENOMIC DNA]</scope>
    <source>
        <strain evidence="9 10">DSM 18448</strain>
    </source>
</reference>
<dbReference type="EMBL" id="JACBZH010000001">
    <property type="protein sequence ID" value="NYH93131.1"/>
    <property type="molecule type" value="Genomic_DNA"/>
</dbReference>
<keyword evidence="6" id="KW-0843">Virulence</keyword>
<evidence type="ECO:0000256" key="1">
    <source>
        <dbReference type="ARBA" id="ARBA00004191"/>
    </source>
</evidence>
<evidence type="ECO:0000256" key="7">
    <source>
        <dbReference type="ARBA" id="ARBA00048421"/>
    </source>
</evidence>
<dbReference type="EC" id="3.1.4.3" evidence="3"/>
<comment type="caution">
    <text evidence="9">The sequence shown here is derived from an EMBL/GenBank/DDBJ whole genome shotgun (WGS) entry which is preliminary data.</text>
</comment>
<keyword evidence="8" id="KW-0732">Signal</keyword>
<dbReference type="InterPro" id="IPR006311">
    <property type="entry name" value="TAT_signal"/>
</dbReference>
<evidence type="ECO:0000256" key="8">
    <source>
        <dbReference type="SAM" id="SignalP"/>
    </source>
</evidence>
<dbReference type="GO" id="GO:0034480">
    <property type="term" value="F:phosphatidylcholine phospholipase C activity"/>
    <property type="evidence" value="ECO:0007669"/>
    <property type="project" value="UniProtKB-EC"/>
</dbReference>
<evidence type="ECO:0000256" key="4">
    <source>
        <dbReference type="ARBA" id="ARBA00022512"/>
    </source>
</evidence>
<accession>A0A852ZJ48</accession>
<feature type="chain" id="PRO_5032914205" description="phospholipase C" evidence="8">
    <location>
        <begin position="30"/>
        <end position="566"/>
    </location>
</feature>
<dbReference type="RefSeq" id="WP_179790662.1">
    <property type="nucleotide sequence ID" value="NZ_BAAARR010000036.1"/>
</dbReference>
<dbReference type="PANTHER" id="PTHR31956">
    <property type="entry name" value="NON-SPECIFIC PHOSPHOLIPASE C4-RELATED"/>
    <property type="match status" value="1"/>
</dbReference>
<dbReference type="InterPro" id="IPR007312">
    <property type="entry name" value="Phosphoesterase"/>
</dbReference>
<feature type="signal peptide" evidence="8">
    <location>
        <begin position="1"/>
        <end position="29"/>
    </location>
</feature>
<comment type="subcellular location">
    <subcellularLocation>
        <location evidence="1">Secreted</location>
        <location evidence="1">Cell wall</location>
    </subcellularLocation>
</comment>
<dbReference type="Proteomes" id="UP000579605">
    <property type="component" value="Unassembled WGS sequence"/>
</dbReference>
<proteinExistence type="inferred from homology"/>